<proteinExistence type="predicted"/>
<dbReference type="Proteomes" id="UP000580910">
    <property type="component" value="Unassembled WGS sequence"/>
</dbReference>
<protein>
    <submittedName>
        <fullName evidence="2">DUF4097 and DUF4098 domain-containing protein YvlB</fullName>
    </submittedName>
</protein>
<name>A0A7W3J403_9ACTN</name>
<sequence length="274" mass="27749">MPEHHFETLRPTALYVEVGKGTVTITATDTTETLVSVTGRDADSVEVRQDGDEISVVAPHQRTGFLSGDARIDVRVTLPTDSDLAVKTGSADITVEGRVGTARVKSGSGEVQLDTLGGPATVETGSGDVRVSEALGELRAKSGSGEISVGHATSAVSVSTGSGDVEIGTANGPAVVKTGSGDLKIVDAQDDVTLTSGSGDLLVGTAHRGRFTAKGASSDVHVGIPAGVPVWTDISTISGSIRSNLRGAGEPAEGADHVEVRAKTVSGDIVLTEV</sequence>
<feature type="domain" description="DUF4097" evidence="1">
    <location>
        <begin position="14"/>
        <end position="271"/>
    </location>
</feature>
<organism evidence="2 3">
    <name type="scientific">Nocardioides ginsengisegetis</name>
    <dbReference type="NCBI Taxonomy" id="661491"/>
    <lineage>
        <taxon>Bacteria</taxon>
        <taxon>Bacillati</taxon>
        <taxon>Actinomycetota</taxon>
        <taxon>Actinomycetes</taxon>
        <taxon>Propionibacteriales</taxon>
        <taxon>Nocardioidaceae</taxon>
        <taxon>Nocardioides</taxon>
    </lineage>
</organism>
<dbReference type="PANTHER" id="PTHR34094:SF1">
    <property type="entry name" value="PROTEIN FAM185A"/>
    <property type="match status" value="1"/>
</dbReference>
<accession>A0A7W3J403</accession>
<dbReference type="Pfam" id="PF13349">
    <property type="entry name" value="DUF4097"/>
    <property type="match status" value="1"/>
</dbReference>
<dbReference type="Gene3D" id="2.160.20.120">
    <property type="match status" value="1"/>
</dbReference>
<comment type="caution">
    <text evidence="2">The sequence shown here is derived from an EMBL/GenBank/DDBJ whole genome shotgun (WGS) entry which is preliminary data.</text>
</comment>
<dbReference type="RefSeq" id="WP_182541915.1">
    <property type="nucleotide sequence ID" value="NZ_JACGXA010000003.1"/>
</dbReference>
<gene>
    <name evidence="2" type="ORF">FB382_004251</name>
</gene>
<evidence type="ECO:0000313" key="3">
    <source>
        <dbReference type="Proteomes" id="UP000580910"/>
    </source>
</evidence>
<dbReference type="InterPro" id="IPR025164">
    <property type="entry name" value="Toastrack_DUF4097"/>
</dbReference>
<dbReference type="AlphaFoldDB" id="A0A7W3J403"/>
<dbReference type="EMBL" id="JACGXA010000003">
    <property type="protein sequence ID" value="MBA8805906.1"/>
    <property type="molecule type" value="Genomic_DNA"/>
</dbReference>
<evidence type="ECO:0000313" key="2">
    <source>
        <dbReference type="EMBL" id="MBA8805906.1"/>
    </source>
</evidence>
<dbReference type="PANTHER" id="PTHR34094">
    <property type="match status" value="1"/>
</dbReference>
<reference evidence="2 3" key="1">
    <citation type="submission" date="2020-07" db="EMBL/GenBank/DDBJ databases">
        <title>Sequencing the genomes of 1000 actinobacteria strains.</title>
        <authorList>
            <person name="Klenk H.-P."/>
        </authorList>
    </citation>
    <scope>NUCLEOTIDE SEQUENCE [LARGE SCALE GENOMIC DNA]</scope>
    <source>
        <strain evidence="2 3">DSM 21349</strain>
    </source>
</reference>
<keyword evidence="3" id="KW-1185">Reference proteome</keyword>
<evidence type="ECO:0000259" key="1">
    <source>
        <dbReference type="Pfam" id="PF13349"/>
    </source>
</evidence>